<keyword evidence="8" id="KW-0448">Lipopolysaccharide biosynthesis</keyword>
<comment type="pathway">
    <text evidence="1 8">Bacterial outer membrane biogenesis; LPS core biosynthesis.</text>
</comment>
<sequence>MYRTFIFLYPLFVRLASLWNPKARGWVRGRKGLLEDLESRFRGENRPVAWFHCASLGEFEQGRPLIEGLRKTHPGVCILLTFFSPSGLEISKKYTGADVICYLPMDGPRNARAFLQAVKPAIAVFVKYEFWHFYLSALRRTGVPTLLASAVFRADQPFFRWYGGFWRKMLGCFTRIFVQDQVSLELLAGLGLTDRIQWSGDTRFDRVLELTGAALPALAGAASPHDLAGGATLPATAAPHAPAAARPLDPALAPAAAFSGDGPVIVAGSTWDEDEKELVHFARTHPHIRFILAPHEISKEHIRAIQHAFPESVPYSTYTPGTHARCLIIDNIGMLSRLYQLGTITFVGGGFGGDGVHNVLEAAVWGKPVVFGPIFDKYREATELIEAGGGFTVDNALALESCFRQLLDHPDTLAAAGQAARAYVEREAGATGRILSYIQEMDVWVRPKNVS</sequence>
<dbReference type="GO" id="GO:0005886">
    <property type="term" value="C:plasma membrane"/>
    <property type="evidence" value="ECO:0007669"/>
    <property type="project" value="UniProtKB-SubCell"/>
</dbReference>
<keyword evidence="11" id="KW-1185">Reference proteome</keyword>
<keyword evidence="4 8" id="KW-0808">Transferase</keyword>
<evidence type="ECO:0000256" key="7">
    <source>
        <dbReference type="PIRSR" id="PIRSR639901-1"/>
    </source>
</evidence>
<protein>
    <recommendedName>
        <fullName evidence="3 8">3-deoxy-D-manno-octulosonic acid transferase</fullName>
        <shortName evidence="8">Kdo transferase</shortName>
        <ecNumber evidence="2 8">2.4.99.12</ecNumber>
    </recommendedName>
    <alternativeName>
        <fullName evidence="5 8">Lipid IV(A) 3-deoxy-D-manno-octulosonic acid transferase</fullName>
    </alternativeName>
</protein>
<dbReference type="UniPathway" id="UPA00958"/>
<evidence type="ECO:0000256" key="2">
    <source>
        <dbReference type="ARBA" id="ARBA00012621"/>
    </source>
</evidence>
<evidence type="ECO:0000256" key="5">
    <source>
        <dbReference type="ARBA" id="ARBA00031445"/>
    </source>
</evidence>
<dbReference type="GO" id="GO:0043842">
    <property type="term" value="F:Kdo transferase activity"/>
    <property type="evidence" value="ECO:0007669"/>
    <property type="project" value="UniProtKB-EC"/>
</dbReference>
<dbReference type="RefSeq" id="WP_133995482.1">
    <property type="nucleotide sequence ID" value="NZ_SODV01000002.1"/>
</dbReference>
<evidence type="ECO:0000313" key="11">
    <source>
        <dbReference type="Proteomes" id="UP000294498"/>
    </source>
</evidence>
<comment type="subcellular location">
    <subcellularLocation>
        <location evidence="8">Cell membrane</location>
    </subcellularLocation>
</comment>
<dbReference type="GO" id="GO:0009244">
    <property type="term" value="P:lipopolysaccharide core region biosynthetic process"/>
    <property type="evidence" value="ECO:0007669"/>
    <property type="project" value="UniProtKB-UniRule"/>
</dbReference>
<dbReference type="SUPFAM" id="SSF53756">
    <property type="entry name" value="UDP-Glycosyltransferase/glycogen phosphorylase"/>
    <property type="match status" value="1"/>
</dbReference>
<dbReference type="Proteomes" id="UP000294498">
    <property type="component" value="Unassembled WGS sequence"/>
</dbReference>
<name>A0A4R8DED8_9BACT</name>
<evidence type="ECO:0000259" key="9">
    <source>
        <dbReference type="Pfam" id="PF04413"/>
    </source>
</evidence>
<organism evidence="10 11">
    <name type="scientific">Dinghuibacter silviterrae</name>
    <dbReference type="NCBI Taxonomy" id="1539049"/>
    <lineage>
        <taxon>Bacteria</taxon>
        <taxon>Pseudomonadati</taxon>
        <taxon>Bacteroidota</taxon>
        <taxon>Chitinophagia</taxon>
        <taxon>Chitinophagales</taxon>
        <taxon>Chitinophagaceae</taxon>
        <taxon>Dinghuibacter</taxon>
    </lineage>
</organism>
<dbReference type="GO" id="GO:0009245">
    <property type="term" value="P:lipid A biosynthetic process"/>
    <property type="evidence" value="ECO:0007669"/>
    <property type="project" value="TreeGrafter"/>
</dbReference>
<keyword evidence="8" id="KW-0472">Membrane</keyword>
<accession>A0A4R8DED8</accession>
<dbReference type="Gene3D" id="3.40.50.11720">
    <property type="entry name" value="3-Deoxy-D-manno-octulosonic-acid transferase, N-terminal domain"/>
    <property type="match status" value="1"/>
</dbReference>
<dbReference type="PANTHER" id="PTHR42755:SF1">
    <property type="entry name" value="3-DEOXY-D-MANNO-OCTULOSONIC ACID TRANSFERASE, MITOCHONDRIAL-RELATED"/>
    <property type="match status" value="1"/>
</dbReference>
<dbReference type="InterPro" id="IPR007507">
    <property type="entry name" value="Glycos_transf_N"/>
</dbReference>
<comment type="catalytic activity">
    <reaction evidence="6 8">
        <text>lipid IVA (E. coli) + CMP-3-deoxy-beta-D-manno-octulosonate = alpha-Kdo-(2-&gt;6)-lipid IVA (E. coli) + CMP + H(+)</text>
        <dbReference type="Rhea" id="RHEA:28066"/>
        <dbReference type="ChEBI" id="CHEBI:15378"/>
        <dbReference type="ChEBI" id="CHEBI:58603"/>
        <dbReference type="ChEBI" id="CHEBI:60364"/>
        <dbReference type="ChEBI" id="CHEBI:60377"/>
        <dbReference type="ChEBI" id="CHEBI:85987"/>
        <dbReference type="EC" id="2.4.99.12"/>
    </reaction>
</comment>
<dbReference type="Gene3D" id="3.40.50.2000">
    <property type="entry name" value="Glycogen Phosphorylase B"/>
    <property type="match status" value="1"/>
</dbReference>
<keyword evidence="8" id="KW-1003">Cell membrane</keyword>
<feature type="domain" description="3-deoxy-D-manno-octulosonic-acid transferase N-terminal" evidence="9">
    <location>
        <begin position="40"/>
        <end position="205"/>
    </location>
</feature>
<dbReference type="InterPro" id="IPR038107">
    <property type="entry name" value="Glycos_transf_N_sf"/>
</dbReference>
<dbReference type="InterPro" id="IPR039901">
    <property type="entry name" value="Kdotransferase"/>
</dbReference>
<comment type="caution">
    <text evidence="10">The sequence shown here is derived from an EMBL/GenBank/DDBJ whole genome shotgun (WGS) entry which is preliminary data.</text>
</comment>
<comment type="function">
    <text evidence="8">Involved in lipopolysaccharide (LPS) biosynthesis. Catalyzes the transfer of 3-deoxy-D-manno-octulosonate (Kdo) residue(s) from CMP-Kdo to lipid IV(A), the tetraacyldisaccharide-1,4'-bisphosphate precursor of lipid A.</text>
</comment>
<evidence type="ECO:0000313" key="10">
    <source>
        <dbReference type="EMBL" id="TDW95795.1"/>
    </source>
</evidence>
<evidence type="ECO:0000256" key="3">
    <source>
        <dbReference type="ARBA" id="ARBA00019077"/>
    </source>
</evidence>
<evidence type="ECO:0000256" key="6">
    <source>
        <dbReference type="ARBA" id="ARBA00049183"/>
    </source>
</evidence>
<dbReference type="OrthoDB" id="9789797at2"/>
<gene>
    <name evidence="10" type="ORF">EDB95_3606</name>
</gene>
<proteinExistence type="inferred from homology"/>
<dbReference type="AlphaFoldDB" id="A0A4R8DED8"/>
<evidence type="ECO:0000256" key="4">
    <source>
        <dbReference type="ARBA" id="ARBA00022679"/>
    </source>
</evidence>
<evidence type="ECO:0000256" key="8">
    <source>
        <dbReference type="RuleBase" id="RU365103"/>
    </source>
</evidence>
<dbReference type="PANTHER" id="PTHR42755">
    <property type="entry name" value="3-DEOXY-MANNO-OCTULOSONATE CYTIDYLYLTRANSFERASE"/>
    <property type="match status" value="1"/>
</dbReference>
<dbReference type="Pfam" id="PF04413">
    <property type="entry name" value="Glycos_transf_N"/>
    <property type="match status" value="1"/>
</dbReference>
<dbReference type="EMBL" id="SODV01000002">
    <property type="protein sequence ID" value="TDW95795.1"/>
    <property type="molecule type" value="Genomic_DNA"/>
</dbReference>
<evidence type="ECO:0000256" key="1">
    <source>
        <dbReference type="ARBA" id="ARBA00004713"/>
    </source>
</evidence>
<dbReference type="EC" id="2.4.99.12" evidence="2 8"/>
<comment type="similarity">
    <text evidence="8">Belongs to the glycosyltransferase group 1 family.</text>
</comment>
<feature type="active site" description="Proton acceptor" evidence="7">
    <location>
        <position position="58"/>
    </location>
</feature>
<reference evidence="10 11" key="1">
    <citation type="submission" date="2019-03" db="EMBL/GenBank/DDBJ databases">
        <title>Genomic Encyclopedia of Type Strains, Phase IV (KMG-IV): sequencing the most valuable type-strain genomes for metagenomic binning, comparative biology and taxonomic classification.</title>
        <authorList>
            <person name="Goeker M."/>
        </authorList>
    </citation>
    <scope>NUCLEOTIDE SEQUENCE [LARGE SCALE GENOMIC DNA]</scope>
    <source>
        <strain evidence="10 11">DSM 100059</strain>
    </source>
</reference>